<dbReference type="Proteomes" id="UP000595894">
    <property type="component" value="Chromosome"/>
</dbReference>
<dbReference type="KEGG" id="sari:H5J25_13155"/>
<proteinExistence type="predicted"/>
<dbReference type="Pfam" id="PF13279">
    <property type="entry name" value="4HBT_2"/>
    <property type="match status" value="1"/>
</dbReference>
<dbReference type="EMBL" id="CP061035">
    <property type="protein sequence ID" value="QQV76413.1"/>
    <property type="molecule type" value="Genomic_DNA"/>
</dbReference>
<keyword evidence="2" id="KW-1185">Reference proteome</keyword>
<gene>
    <name evidence="1" type="ORF">H5J25_13155</name>
</gene>
<dbReference type="InterPro" id="IPR029069">
    <property type="entry name" value="HotDog_dom_sf"/>
</dbReference>
<sequence length="144" mass="15763">MPRPEAWRLDPASYPHHDVIQTRFQDLDVLGHINNVAMAGLFESARVRFNRAMALSGWHGHRWLVANITLNYLAEGHFPGDVEISTGISDIGTRSWQILAAAFQDGDCIATCDAVLVMSGGGGATALPEDFRAGLERHRVTRPG</sequence>
<accession>A0A974NT03</accession>
<dbReference type="CDD" id="cd00586">
    <property type="entry name" value="4HBT"/>
    <property type="match status" value="1"/>
</dbReference>
<evidence type="ECO:0000313" key="1">
    <source>
        <dbReference type="EMBL" id="QQV76413.1"/>
    </source>
</evidence>
<organism evidence="1 2">
    <name type="scientific">Sphingomonas aliaeris</name>
    <dbReference type="NCBI Taxonomy" id="2759526"/>
    <lineage>
        <taxon>Bacteria</taxon>
        <taxon>Pseudomonadati</taxon>
        <taxon>Pseudomonadota</taxon>
        <taxon>Alphaproteobacteria</taxon>
        <taxon>Sphingomonadales</taxon>
        <taxon>Sphingomonadaceae</taxon>
        <taxon>Sphingomonas</taxon>
    </lineage>
</organism>
<dbReference type="AlphaFoldDB" id="A0A974NT03"/>
<dbReference type="Gene3D" id="3.10.129.10">
    <property type="entry name" value="Hotdog Thioesterase"/>
    <property type="match status" value="1"/>
</dbReference>
<dbReference type="SUPFAM" id="SSF54637">
    <property type="entry name" value="Thioesterase/thiol ester dehydrase-isomerase"/>
    <property type="match status" value="1"/>
</dbReference>
<dbReference type="RefSeq" id="WP_202091686.1">
    <property type="nucleotide sequence ID" value="NZ_CP061035.1"/>
</dbReference>
<protein>
    <submittedName>
        <fullName evidence="1">Acyl-CoA thioesterase</fullName>
    </submittedName>
</protein>
<reference evidence="2" key="1">
    <citation type="submission" date="2020-09" db="EMBL/GenBank/DDBJ databases">
        <title>Sphingomonas sp., a new species isolated from pork steak.</title>
        <authorList>
            <person name="Heidler von Heilborn D."/>
        </authorList>
    </citation>
    <scope>NUCLEOTIDE SEQUENCE [LARGE SCALE GENOMIC DNA]</scope>
</reference>
<evidence type="ECO:0000313" key="2">
    <source>
        <dbReference type="Proteomes" id="UP000595894"/>
    </source>
</evidence>
<name>A0A974NT03_9SPHN</name>